<sequence>MDKIEIYWGADKNFKRATESLENINFLADVVNHINKTDLKIESVGDRKDPPMRVENLLVHTDDYGGIREWALLGFSNNILRHLKVEIKNLWLCNPPTKIYEDIKRIMIKELLQNIERNIQISQLMI</sequence>
<reference evidence="1 2" key="1">
    <citation type="journal article" date="2017" name="BMC Genomics">
        <title>Genome sequencing of 39 Akkermansia muciniphila isolates reveals its population structure, genomic and functional diverisity, and global distribution in mammalian gut microbiotas.</title>
        <authorList>
            <person name="Guo X."/>
            <person name="Li S."/>
            <person name="Zhang J."/>
            <person name="Wu F."/>
            <person name="Li X."/>
            <person name="Wu D."/>
            <person name="Zhang M."/>
            <person name="Ou Z."/>
            <person name="Jie Z."/>
            <person name="Yan Q."/>
            <person name="Li P."/>
            <person name="Yi J."/>
            <person name="Peng Y."/>
        </authorList>
    </citation>
    <scope>NUCLEOTIDE SEQUENCE [LARGE SCALE GENOMIC DNA]</scope>
    <source>
        <strain evidence="1 2">GP28</strain>
    </source>
</reference>
<evidence type="ECO:0000313" key="1">
    <source>
        <dbReference type="EMBL" id="PND02323.1"/>
    </source>
</evidence>
<evidence type="ECO:0000313" key="2">
    <source>
        <dbReference type="Proteomes" id="UP000236075"/>
    </source>
</evidence>
<organism evidence="1 2">
    <name type="scientific">Akkermansia muciniphila</name>
    <dbReference type="NCBI Taxonomy" id="239935"/>
    <lineage>
        <taxon>Bacteria</taxon>
        <taxon>Pseudomonadati</taxon>
        <taxon>Verrucomicrobiota</taxon>
        <taxon>Verrucomicrobiia</taxon>
        <taxon>Verrucomicrobiales</taxon>
        <taxon>Akkermansiaceae</taxon>
        <taxon>Akkermansia</taxon>
    </lineage>
</organism>
<protein>
    <submittedName>
        <fullName evidence="1">Uncharacterized protein</fullName>
    </submittedName>
</protein>
<dbReference type="Proteomes" id="UP000236075">
    <property type="component" value="Unassembled WGS sequence"/>
</dbReference>
<dbReference type="EMBL" id="PJLB01000008">
    <property type="protein sequence ID" value="PND02323.1"/>
    <property type="molecule type" value="Genomic_DNA"/>
</dbReference>
<comment type="caution">
    <text evidence="1">The sequence shown here is derived from an EMBL/GenBank/DDBJ whole genome shotgun (WGS) entry which is preliminary data.</text>
</comment>
<accession>A0AAX0WJK7</accession>
<dbReference type="AlphaFoldDB" id="A0AAX0WJK7"/>
<gene>
    <name evidence="1" type="ORF">CXT95_06555</name>
</gene>
<proteinExistence type="predicted"/>
<name>A0AAX0WJK7_9BACT</name>
<dbReference type="RefSeq" id="WP_102748327.1">
    <property type="nucleotide sequence ID" value="NZ_PJLB01000008.1"/>
</dbReference>